<protein>
    <submittedName>
        <fullName evidence="2">DUF6879 family protein</fullName>
    </submittedName>
</protein>
<reference evidence="2 3" key="1">
    <citation type="submission" date="2024-06" db="EMBL/GenBank/DDBJ databases">
        <title>The Natural Products Discovery Center: Release of the First 8490 Sequenced Strains for Exploring Actinobacteria Biosynthetic Diversity.</title>
        <authorList>
            <person name="Kalkreuter E."/>
            <person name="Kautsar S.A."/>
            <person name="Yang D."/>
            <person name="Bader C.D."/>
            <person name="Teijaro C.N."/>
            <person name="Fluegel L."/>
            <person name="Davis C.M."/>
            <person name="Simpson J.R."/>
            <person name="Lauterbach L."/>
            <person name="Steele A.D."/>
            <person name="Gui C."/>
            <person name="Meng S."/>
            <person name="Li G."/>
            <person name="Viehrig K."/>
            <person name="Ye F."/>
            <person name="Su P."/>
            <person name="Kiefer A.F."/>
            <person name="Nichols A."/>
            <person name="Cepeda A.J."/>
            <person name="Yan W."/>
            <person name="Fan B."/>
            <person name="Jiang Y."/>
            <person name="Adhikari A."/>
            <person name="Zheng C.-J."/>
            <person name="Schuster L."/>
            <person name="Cowan T.M."/>
            <person name="Smanski M.J."/>
            <person name="Chevrette M.G."/>
            <person name="De Carvalho L.P.S."/>
            <person name="Shen B."/>
        </authorList>
    </citation>
    <scope>NUCLEOTIDE SEQUENCE [LARGE SCALE GENOMIC DNA]</scope>
    <source>
        <strain evidence="2 3">NPDC033039</strain>
    </source>
</reference>
<dbReference type="InterPro" id="IPR049244">
    <property type="entry name" value="DUF6879"/>
</dbReference>
<evidence type="ECO:0000313" key="2">
    <source>
        <dbReference type="EMBL" id="MEU3710272.1"/>
    </source>
</evidence>
<dbReference type="EMBL" id="JBEZVI010000005">
    <property type="protein sequence ID" value="MEU3710272.1"/>
    <property type="molecule type" value="Genomic_DNA"/>
</dbReference>
<proteinExistence type="predicted"/>
<evidence type="ECO:0000313" key="3">
    <source>
        <dbReference type="Proteomes" id="UP001550853"/>
    </source>
</evidence>
<organism evidence="2 3">
    <name type="scientific">Streptomyces catenulae</name>
    <dbReference type="NCBI Taxonomy" id="66875"/>
    <lineage>
        <taxon>Bacteria</taxon>
        <taxon>Bacillati</taxon>
        <taxon>Actinomycetota</taxon>
        <taxon>Actinomycetes</taxon>
        <taxon>Kitasatosporales</taxon>
        <taxon>Streptomycetaceae</taxon>
        <taxon>Streptomyces</taxon>
    </lineage>
</organism>
<evidence type="ECO:0000259" key="1">
    <source>
        <dbReference type="Pfam" id="PF21806"/>
    </source>
</evidence>
<accession>A0ABV2YX19</accession>
<dbReference type="Pfam" id="PF21806">
    <property type="entry name" value="DUF6879"/>
    <property type="match status" value="1"/>
</dbReference>
<name>A0ABV2YX19_9ACTN</name>
<comment type="caution">
    <text evidence="2">The sequence shown here is derived from an EMBL/GenBank/DDBJ whole genome shotgun (WGS) entry which is preliminary data.</text>
</comment>
<dbReference type="RefSeq" id="WP_030286709.1">
    <property type="nucleotide sequence ID" value="NZ_JBEZVI010000005.1"/>
</dbReference>
<dbReference type="Proteomes" id="UP001550853">
    <property type="component" value="Unassembled WGS sequence"/>
</dbReference>
<gene>
    <name evidence="2" type="ORF">AB0E61_09230</name>
</gene>
<feature type="domain" description="DUF6879" evidence="1">
    <location>
        <begin position="11"/>
        <end position="175"/>
    </location>
</feature>
<sequence>MKPNSSSVPPFAELVADCHHSAVHLELRDSYGVSSESEDFAEWKATGEITPASVERRRPWLDLVRETVGRGVIMRRARVVSVPVSEYIRYEHAGTHLNVEAGELVRWLPRPEAATLLLPGADLWLLDGRLIRFGHFAGDGSRVGHELNEDPAVAKMCADAFELVWERGIPHEEFTV</sequence>
<keyword evidence="3" id="KW-1185">Reference proteome</keyword>